<dbReference type="PANTHER" id="PTHR24096">
    <property type="entry name" value="LONG-CHAIN-FATTY-ACID--COA LIGASE"/>
    <property type="match status" value="1"/>
</dbReference>
<feature type="domain" description="AMP-dependent synthetase/ligase" evidence="3">
    <location>
        <begin position="53"/>
        <end position="392"/>
    </location>
</feature>
<dbReference type="InterPro" id="IPR020845">
    <property type="entry name" value="AMP-binding_CS"/>
</dbReference>
<dbReference type="GO" id="GO:0016405">
    <property type="term" value="F:CoA-ligase activity"/>
    <property type="evidence" value="ECO:0007669"/>
    <property type="project" value="TreeGrafter"/>
</dbReference>
<dbReference type="Gene3D" id="3.40.50.980">
    <property type="match status" value="2"/>
</dbReference>
<organism evidence="4 5">
    <name type="scientific">Meganyctiphanes norvegica</name>
    <name type="common">Northern krill</name>
    <name type="synonym">Thysanopoda norvegica</name>
    <dbReference type="NCBI Taxonomy" id="48144"/>
    <lineage>
        <taxon>Eukaryota</taxon>
        <taxon>Metazoa</taxon>
        <taxon>Ecdysozoa</taxon>
        <taxon>Arthropoda</taxon>
        <taxon>Crustacea</taxon>
        <taxon>Multicrustacea</taxon>
        <taxon>Malacostraca</taxon>
        <taxon>Eumalacostraca</taxon>
        <taxon>Eucarida</taxon>
        <taxon>Euphausiacea</taxon>
        <taxon>Euphausiidae</taxon>
        <taxon>Meganyctiphanes</taxon>
    </lineage>
</organism>
<sequence>MTSILTRRLARNGQSFLRSKWLQMSTSSQHIIKSPIPDLEEAPKGNFINYLFKDINNHRDKEAVRCSMTGKSYKYGELWDKMSRFAGLLKKLGVQKGDVVALHGPNFPDYSIVFFGTMFIGATLSPVSCTYTPDEIARQLSDCGAKVVVGHPLFEAPMSAALQAYGKHTHCLMMGPSANPKAINLMQALEDDNIPFQDPVQLTGDEAVVLPYSSGTTGPPKGVVQTHHAFATFMKIISHPYFYSKGEDPDIQDQFFGLMPFYHIYGMNVMAVSFFNGMRLVTAPKFDAPTFVQTLKDHKIDRLHLVPPILNFLVQSPAATSEALSSIRGIIIAAAPVAPSMAKAFKKKMDKDIVFQECFGMTEIFVTHQTPIEAEKLGTSGQVISNCQANLLMLKQEIQSQLILKENCLLNHL</sequence>
<reference evidence="4 5" key="1">
    <citation type="submission" date="2024-05" db="EMBL/GenBank/DDBJ databases">
        <authorList>
            <person name="Wallberg A."/>
        </authorList>
    </citation>
    <scope>NUCLEOTIDE SEQUENCE [LARGE SCALE GENOMIC DNA]</scope>
</reference>
<comment type="subcellular location">
    <subcellularLocation>
        <location evidence="1">Peroxisome</location>
    </subcellularLocation>
</comment>
<name>A0AAV2Q6W9_MEGNR</name>
<gene>
    <name evidence="4" type="ORF">MNOR_LOCUS9305</name>
</gene>
<protein>
    <recommendedName>
        <fullName evidence="3">AMP-dependent synthetase/ligase domain-containing protein</fullName>
    </recommendedName>
</protein>
<dbReference type="EMBL" id="CAXKWB010004480">
    <property type="protein sequence ID" value="CAL4073818.1"/>
    <property type="molecule type" value="Genomic_DNA"/>
</dbReference>
<evidence type="ECO:0000256" key="1">
    <source>
        <dbReference type="ARBA" id="ARBA00004275"/>
    </source>
</evidence>
<dbReference type="Gene3D" id="2.30.38.10">
    <property type="entry name" value="Luciferase, Domain 3"/>
    <property type="match status" value="1"/>
</dbReference>
<dbReference type="AlphaFoldDB" id="A0AAV2Q6W9"/>
<feature type="non-terminal residue" evidence="4">
    <location>
        <position position="413"/>
    </location>
</feature>
<evidence type="ECO:0000259" key="3">
    <source>
        <dbReference type="Pfam" id="PF00501"/>
    </source>
</evidence>
<accession>A0AAV2Q6W9</accession>
<comment type="caution">
    <text evidence="4">The sequence shown here is derived from an EMBL/GenBank/DDBJ whole genome shotgun (WGS) entry which is preliminary data.</text>
</comment>
<dbReference type="InterPro" id="IPR000873">
    <property type="entry name" value="AMP-dep_synth/lig_dom"/>
</dbReference>
<evidence type="ECO:0000313" key="5">
    <source>
        <dbReference type="Proteomes" id="UP001497623"/>
    </source>
</evidence>
<dbReference type="Proteomes" id="UP001497623">
    <property type="component" value="Unassembled WGS sequence"/>
</dbReference>
<evidence type="ECO:0000313" key="4">
    <source>
        <dbReference type="EMBL" id="CAL4073818.1"/>
    </source>
</evidence>
<dbReference type="GO" id="GO:0005777">
    <property type="term" value="C:peroxisome"/>
    <property type="evidence" value="ECO:0007669"/>
    <property type="project" value="UniProtKB-SubCell"/>
</dbReference>
<proteinExistence type="predicted"/>
<evidence type="ECO:0000256" key="2">
    <source>
        <dbReference type="ARBA" id="ARBA00023140"/>
    </source>
</evidence>
<dbReference type="PROSITE" id="PS00455">
    <property type="entry name" value="AMP_BINDING"/>
    <property type="match status" value="1"/>
</dbReference>
<dbReference type="PANTHER" id="PTHR24096:SF422">
    <property type="entry name" value="BCDNA.GH02901"/>
    <property type="match status" value="1"/>
</dbReference>
<keyword evidence="2" id="KW-0576">Peroxisome</keyword>
<dbReference type="Pfam" id="PF00501">
    <property type="entry name" value="AMP-binding"/>
    <property type="match status" value="1"/>
</dbReference>
<keyword evidence="5" id="KW-1185">Reference proteome</keyword>
<dbReference type="SUPFAM" id="SSF56801">
    <property type="entry name" value="Acetyl-CoA synthetase-like"/>
    <property type="match status" value="1"/>
</dbReference>